<feature type="non-terminal residue" evidence="1">
    <location>
        <position position="88"/>
    </location>
</feature>
<sequence length="88" mass="10318">HEWDNNNVLTHLFWITPMQIKNWIQYSDCVLNDVTHKTNRYGMVLILFVGFNNNYCNVLLAQDLLADESLESHTWVFNKILEATGVHP</sequence>
<proteinExistence type="predicted"/>
<feature type="non-terminal residue" evidence="1">
    <location>
        <position position="1"/>
    </location>
</feature>
<gene>
    <name evidence="1" type="ORF">SPELUC_LOCUS15109</name>
</gene>
<accession>A0ACA9QTQ2</accession>
<organism evidence="1 2">
    <name type="scientific">Cetraspora pellucida</name>
    <dbReference type="NCBI Taxonomy" id="1433469"/>
    <lineage>
        <taxon>Eukaryota</taxon>
        <taxon>Fungi</taxon>
        <taxon>Fungi incertae sedis</taxon>
        <taxon>Mucoromycota</taxon>
        <taxon>Glomeromycotina</taxon>
        <taxon>Glomeromycetes</taxon>
        <taxon>Diversisporales</taxon>
        <taxon>Gigasporaceae</taxon>
        <taxon>Cetraspora</taxon>
    </lineage>
</organism>
<reference evidence="1" key="1">
    <citation type="submission" date="2021-06" db="EMBL/GenBank/DDBJ databases">
        <authorList>
            <person name="Kallberg Y."/>
            <person name="Tangrot J."/>
            <person name="Rosling A."/>
        </authorList>
    </citation>
    <scope>NUCLEOTIDE SEQUENCE</scope>
    <source>
        <strain evidence="1">28 12/20/2015</strain>
    </source>
</reference>
<protein>
    <submittedName>
        <fullName evidence="1">8023_t:CDS:1</fullName>
    </submittedName>
</protein>
<evidence type="ECO:0000313" key="2">
    <source>
        <dbReference type="Proteomes" id="UP000789366"/>
    </source>
</evidence>
<dbReference type="Proteomes" id="UP000789366">
    <property type="component" value="Unassembled WGS sequence"/>
</dbReference>
<evidence type="ECO:0000313" key="1">
    <source>
        <dbReference type="EMBL" id="CAG8760605.1"/>
    </source>
</evidence>
<dbReference type="EMBL" id="CAJVPW010048043">
    <property type="protein sequence ID" value="CAG8760605.1"/>
    <property type="molecule type" value="Genomic_DNA"/>
</dbReference>
<name>A0ACA9QTQ2_9GLOM</name>
<keyword evidence="2" id="KW-1185">Reference proteome</keyword>
<comment type="caution">
    <text evidence="1">The sequence shown here is derived from an EMBL/GenBank/DDBJ whole genome shotgun (WGS) entry which is preliminary data.</text>
</comment>